<evidence type="ECO:0000313" key="12">
    <source>
        <dbReference type="Proteomes" id="UP000078397"/>
    </source>
</evidence>
<dbReference type="PANTHER" id="PTHR24173:SF74">
    <property type="entry name" value="ANKYRIN REPEAT DOMAIN-CONTAINING PROTEIN 16"/>
    <property type="match status" value="1"/>
</dbReference>
<comment type="caution">
    <text evidence="11">The sequence shown here is derived from an EMBL/GenBank/DDBJ whole genome shotgun (WGS) entry which is preliminary data.</text>
</comment>
<keyword evidence="2" id="KW-0677">Repeat</keyword>
<dbReference type="RefSeq" id="XP_022284605.1">
    <property type="nucleotide sequence ID" value="XM_022428320.1"/>
</dbReference>
<gene>
    <name evidence="11" type="ORF">VFPPC_03310</name>
</gene>
<feature type="active site" description="Charge relay system" evidence="7">
    <location>
        <position position="506"/>
    </location>
</feature>
<evidence type="ECO:0000256" key="3">
    <source>
        <dbReference type="ARBA" id="ARBA00022801"/>
    </source>
</evidence>
<evidence type="ECO:0000256" key="5">
    <source>
        <dbReference type="ARBA" id="ARBA00023043"/>
    </source>
</evidence>
<dbReference type="Pfam" id="PF12796">
    <property type="entry name" value="Ank_2"/>
    <property type="match status" value="3"/>
</dbReference>
<evidence type="ECO:0000259" key="10">
    <source>
        <dbReference type="Pfam" id="PF00082"/>
    </source>
</evidence>
<evidence type="ECO:0000256" key="1">
    <source>
        <dbReference type="ARBA" id="ARBA00022670"/>
    </source>
</evidence>
<name>A0A179G102_METCM</name>
<dbReference type="Proteomes" id="UP000078397">
    <property type="component" value="Unassembled WGS sequence"/>
</dbReference>
<evidence type="ECO:0000256" key="6">
    <source>
        <dbReference type="PROSITE-ProRule" id="PRU00023"/>
    </source>
</evidence>
<feature type="region of interest" description="Disordered" evidence="9">
    <location>
        <begin position="593"/>
        <end position="613"/>
    </location>
</feature>
<evidence type="ECO:0000256" key="7">
    <source>
        <dbReference type="PROSITE-ProRule" id="PRU01240"/>
    </source>
</evidence>
<keyword evidence="12" id="KW-1185">Reference proteome</keyword>
<dbReference type="InterPro" id="IPR022398">
    <property type="entry name" value="Peptidase_S8_His-AS"/>
</dbReference>
<evidence type="ECO:0000256" key="4">
    <source>
        <dbReference type="ARBA" id="ARBA00022825"/>
    </source>
</evidence>
<dbReference type="GeneID" id="28846820"/>
<dbReference type="Gene3D" id="1.25.40.20">
    <property type="entry name" value="Ankyrin repeat-containing domain"/>
    <property type="match status" value="3"/>
</dbReference>
<feature type="repeat" description="ANK" evidence="6">
    <location>
        <begin position="139"/>
        <end position="172"/>
    </location>
</feature>
<protein>
    <submittedName>
        <fullName evidence="11">Ankyrin repeat domain-containing protein</fullName>
    </submittedName>
</protein>
<proteinExistence type="inferred from homology"/>
<evidence type="ECO:0000256" key="9">
    <source>
        <dbReference type="SAM" id="MobiDB-lite"/>
    </source>
</evidence>
<dbReference type="OrthoDB" id="4960667at2759"/>
<dbReference type="PROSITE" id="PS50297">
    <property type="entry name" value="ANK_REP_REGION"/>
    <property type="match status" value="4"/>
</dbReference>
<dbReference type="CDD" id="cd00306">
    <property type="entry name" value="Peptidases_S8_S53"/>
    <property type="match status" value="1"/>
</dbReference>
<evidence type="ECO:0000313" key="11">
    <source>
        <dbReference type="EMBL" id="OAQ70919.2"/>
    </source>
</evidence>
<keyword evidence="5 6" id="KW-0040">ANK repeat</keyword>
<dbReference type="SUPFAM" id="SSF52743">
    <property type="entry name" value="Subtilisin-like"/>
    <property type="match status" value="1"/>
</dbReference>
<dbReference type="InterPro" id="IPR036770">
    <property type="entry name" value="Ankyrin_rpt-contain_sf"/>
</dbReference>
<dbReference type="EMBL" id="LSBJ02000002">
    <property type="protein sequence ID" value="OAQ70919.2"/>
    <property type="molecule type" value="Genomic_DNA"/>
</dbReference>
<dbReference type="PROSITE" id="PS51892">
    <property type="entry name" value="SUBTILASE"/>
    <property type="match status" value="1"/>
</dbReference>
<dbReference type="GO" id="GO:0004252">
    <property type="term" value="F:serine-type endopeptidase activity"/>
    <property type="evidence" value="ECO:0007669"/>
    <property type="project" value="UniProtKB-UniRule"/>
</dbReference>
<dbReference type="InterPro" id="IPR036852">
    <property type="entry name" value="Peptidase_S8/S53_dom_sf"/>
</dbReference>
<feature type="repeat" description="ANK" evidence="6">
    <location>
        <begin position="98"/>
        <end position="130"/>
    </location>
</feature>
<dbReference type="Pfam" id="PF00082">
    <property type="entry name" value="Peptidase_S8"/>
    <property type="match status" value="1"/>
</dbReference>
<feature type="region of interest" description="Disordered" evidence="9">
    <location>
        <begin position="378"/>
        <end position="424"/>
    </location>
</feature>
<feature type="active site" description="Charge relay system" evidence="7">
    <location>
        <position position="565"/>
    </location>
</feature>
<feature type="compositionally biased region" description="Basic and acidic residues" evidence="9">
    <location>
        <begin position="378"/>
        <end position="389"/>
    </location>
</feature>
<dbReference type="PROSITE" id="PS00138">
    <property type="entry name" value="SUBTILASE_SER"/>
    <property type="match status" value="1"/>
</dbReference>
<dbReference type="PRINTS" id="PR00723">
    <property type="entry name" value="SUBTILISIN"/>
</dbReference>
<dbReference type="InterPro" id="IPR023828">
    <property type="entry name" value="Peptidase_S8_Ser-AS"/>
</dbReference>
<keyword evidence="3 7" id="KW-0378">Hydrolase</keyword>
<dbReference type="PROSITE" id="PS00137">
    <property type="entry name" value="SUBTILASE_HIS"/>
    <property type="match status" value="1"/>
</dbReference>
<feature type="active site" description="Charge relay system" evidence="7">
    <location>
        <position position="732"/>
    </location>
</feature>
<dbReference type="AlphaFoldDB" id="A0A179G102"/>
<sequence length="824" mass="91102">MQPSKELSEFLWANSLKPDDTKEDRGAAIHLAISQKSSNLAKELLKLYPEDCISVKDYRGRKKGRLPLHNAAQLGMRSLVVELLDKGADINAITATRWGWSALMLAVEAGQREVVAILLQRGADLEAQTRDDVKSDNRKRWTALHLAAAELKSPNIILQLLHKGANCNAKTLDGDTALHLAVRFQCLTAAGLLLLHGASSRAKNNLGISPEDIMIKFQKEDRHKFQHMLKCNTAEAKPQFLSCIDGDLVNPNLPKAMHKAAEKGMAGALIYLLHMDHRLVLAKNESGWQPLHTATKFGSTEAARTLLKHGADVNCLTKGKWTPVMLASKYNHVEVLKVLLLYKPNTMLQSSDGYDAATLASRHGDTLVNLLPTFRHVPRDMVPRAEKNSQKNSPESSTSTLHVPKRPGPSRDPSPARSDSSELEGELYALSDATTATSSDSSPKKLVPPLLVLYIMTYTLDSSGTIEKLFQDLERTWYERIQWSPEDDNNKSSPEWSGPVKIAILDTGIDLAHEDFRLPPRRHTKIGQRVASKLTERPQRDRIKACRNFIGGPGEEEDVQDTVGHGTHIAGIILAIAPRAELYIAKTSSSESLSTSAHSDSKSERTRRKGRRPVEEALQWAIDQGVDIINLSLGFSYESSYDLTQALEDANHKGIIVFAAAANHGNREAISWPARDRDLAICVTSGDEQNTLSRFAPSGNRDLPVFITHGEDVCSQWPTNLGGGYRKMSGTSVSTPVAVGMAAMVLAFLNTTNHWSPGQKREWLDRSKERRLRSTRGMGRLLEQICRDRNGLKVLSPKLMWEENPNANPLQILSAISQAFRLPG</sequence>
<dbReference type="PROSITE" id="PS50088">
    <property type="entry name" value="ANK_REPEAT"/>
    <property type="match status" value="5"/>
</dbReference>
<dbReference type="KEGG" id="pchm:VFPPC_03310"/>
<feature type="compositionally biased region" description="Polar residues" evidence="9">
    <location>
        <begin position="390"/>
        <end position="401"/>
    </location>
</feature>
<evidence type="ECO:0000256" key="2">
    <source>
        <dbReference type="ARBA" id="ARBA00022737"/>
    </source>
</evidence>
<dbReference type="PANTHER" id="PTHR24173">
    <property type="entry name" value="ANKYRIN REPEAT CONTAINING"/>
    <property type="match status" value="1"/>
</dbReference>
<dbReference type="InterPro" id="IPR002110">
    <property type="entry name" value="Ankyrin_rpt"/>
</dbReference>
<reference evidence="11 12" key="1">
    <citation type="journal article" date="2016" name="PLoS Pathog.">
        <title>Biosynthesis of antibiotic leucinostatins in bio-control fungus Purpureocillium lilacinum and their inhibition on phytophthora revealed by genome mining.</title>
        <authorList>
            <person name="Wang G."/>
            <person name="Liu Z."/>
            <person name="Lin R."/>
            <person name="Li E."/>
            <person name="Mao Z."/>
            <person name="Ling J."/>
            <person name="Yang Y."/>
            <person name="Yin W.B."/>
            <person name="Xie B."/>
        </authorList>
    </citation>
    <scope>NUCLEOTIDE SEQUENCE [LARGE SCALE GENOMIC DNA]</scope>
    <source>
        <strain evidence="11">170</strain>
    </source>
</reference>
<evidence type="ECO:0000256" key="8">
    <source>
        <dbReference type="RuleBase" id="RU003355"/>
    </source>
</evidence>
<accession>A0A179G102</accession>
<dbReference type="InterPro" id="IPR015500">
    <property type="entry name" value="Peptidase_S8_subtilisin-rel"/>
</dbReference>
<dbReference type="GO" id="GO:0006508">
    <property type="term" value="P:proteolysis"/>
    <property type="evidence" value="ECO:0007669"/>
    <property type="project" value="UniProtKB-KW"/>
</dbReference>
<feature type="repeat" description="ANK" evidence="6">
    <location>
        <begin position="173"/>
        <end position="205"/>
    </location>
</feature>
<feature type="domain" description="Peptidase S8/S53" evidence="10">
    <location>
        <begin position="500"/>
        <end position="768"/>
    </location>
</feature>
<keyword evidence="4 7" id="KW-0720">Serine protease</keyword>
<organism evidence="11 12">
    <name type="scientific">Pochonia chlamydosporia 170</name>
    <dbReference type="NCBI Taxonomy" id="1380566"/>
    <lineage>
        <taxon>Eukaryota</taxon>
        <taxon>Fungi</taxon>
        <taxon>Dikarya</taxon>
        <taxon>Ascomycota</taxon>
        <taxon>Pezizomycotina</taxon>
        <taxon>Sordariomycetes</taxon>
        <taxon>Hypocreomycetidae</taxon>
        <taxon>Hypocreales</taxon>
        <taxon>Clavicipitaceae</taxon>
        <taxon>Pochonia</taxon>
    </lineage>
</organism>
<dbReference type="Pfam" id="PF00023">
    <property type="entry name" value="Ank"/>
    <property type="match status" value="1"/>
</dbReference>
<dbReference type="SMART" id="SM00248">
    <property type="entry name" value="ANK"/>
    <property type="match status" value="7"/>
</dbReference>
<feature type="repeat" description="ANK" evidence="6">
    <location>
        <begin position="286"/>
        <end position="318"/>
    </location>
</feature>
<feature type="repeat" description="ANK" evidence="6">
    <location>
        <begin position="63"/>
        <end position="95"/>
    </location>
</feature>
<comment type="similarity">
    <text evidence="7 8">Belongs to the peptidase S8 family.</text>
</comment>
<dbReference type="STRING" id="1380566.A0A179G102"/>
<dbReference type="Gene3D" id="3.40.50.200">
    <property type="entry name" value="Peptidase S8/S53 domain"/>
    <property type="match status" value="1"/>
</dbReference>
<dbReference type="InterPro" id="IPR000209">
    <property type="entry name" value="Peptidase_S8/S53_dom"/>
</dbReference>
<dbReference type="SUPFAM" id="SSF48403">
    <property type="entry name" value="Ankyrin repeat"/>
    <property type="match status" value="2"/>
</dbReference>
<keyword evidence="1 7" id="KW-0645">Protease</keyword>
<dbReference type="InterPro" id="IPR023827">
    <property type="entry name" value="Peptidase_S8_Asp-AS"/>
</dbReference>
<dbReference type="PROSITE" id="PS00136">
    <property type="entry name" value="SUBTILASE_ASP"/>
    <property type="match status" value="1"/>
</dbReference>